<evidence type="ECO:0000313" key="11">
    <source>
        <dbReference type="EMBL" id="KAL3402523.1"/>
    </source>
</evidence>
<reference evidence="11 12" key="1">
    <citation type="journal article" date="2024" name="bioRxiv">
        <title>A reference genome for Trichogramma kaykai: A tiny desert-dwelling parasitoid wasp with competing sex-ratio distorters.</title>
        <authorList>
            <person name="Culotta J."/>
            <person name="Lindsey A.R."/>
        </authorList>
    </citation>
    <scope>NUCLEOTIDE SEQUENCE [LARGE SCALE GENOMIC DNA]</scope>
    <source>
        <strain evidence="11 12">KSX58</strain>
    </source>
</reference>
<keyword evidence="5" id="KW-0862">Zinc</keyword>
<name>A0ABD2XCC8_9HYME</name>
<dbReference type="Gene3D" id="3.30.160.60">
    <property type="entry name" value="Classic Zinc Finger"/>
    <property type="match status" value="2"/>
</dbReference>
<keyword evidence="4 9" id="KW-0863">Zinc-finger</keyword>
<keyword evidence="7" id="KW-0804">Transcription</keyword>
<evidence type="ECO:0000256" key="1">
    <source>
        <dbReference type="ARBA" id="ARBA00004123"/>
    </source>
</evidence>
<keyword evidence="12" id="KW-1185">Reference proteome</keyword>
<feature type="domain" description="C2H2-type" evidence="10">
    <location>
        <begin position="15"/>
        <end position="42"/>
    </location>
</feature>
<keyword evidence="6" id="KW-0805">Transcription regulation</keyword>
<evidence type="ECO:0000256" key="4">
    <source>
        <dbReference type="ARBA" id="ARBA00022771"/>
    </source>
</evidence>
<evidence type="ECO:0000256" key="3">
    <source>
        <dbReference type="ARBA" id="ARBA00022737"/>
    </source>
</evidence>
<accession>A0ABD2XCC8</accession>
<dbReference type="SMART" id="SM00355">
    <property type="entry name" value="ZnF_C2H2"/>
    <property type="match status" value="2"/>
</dbReference>
<comment type="subcellular location">
    <subcellularLocation>
        <location evidence="1">Nucleus</location>
    </subcellularLocation>
</comment>
<gene>
    <name evidence="11" type="ORF">TKK_004470</name>
</gene>
<dbReference type="GO" id="GO:0005634">
    <property type="term" value="C:nucleus"/>
    <property type="evidence" value="ECO:0007669"/>
    <property type="project" value="UniProtKB-SubCell"/>
</dbReference>
<evidence type="ECO:0000313" key="12">
    <source>
        <dbReference type="Proteomes" id="UP001627154"/>
    </source>
</evidence>
<evidence type="ECO:0000256" key="6">
    <source>
        <dbReference type="ARBA" id="ARBA00023015"/>
    </source>
</evidence>
<evidence type="ECO:0000256" key="7">
    <source>
        <dbReference type="ARBA" id="ARBA00023163"/>
    </source>
</evidence>
<protein>
    <recommendedName>
        <fullName evidence="10">C2H2-type domain-containing protein</fullName>
    </recommendedName>
</protein>
<evidence type="ECO:0000256" key="2">
    <source>
        <dbReference type="ARBA" id="ARBA00022723"/>
    </source>
</evidence>
<dbReference type="PROSITE" id="PS50157">
    <property type="entry name" value="ZINC_FINGER_C2H2_2"/>
    <property type="match status" value="2"/>
</dbReference>
<comment type="caution">
    <text evidence="11">The sequence shown here is derived from an EMBL/GenBank/DDBJ whole genome shotgun (WGS) entry which is preliminary data.</text>
</comment>
<dbReference type="PANTHER" id="PTHR47772">
    <property type="entry name" value="ZINC FINGER PROTEIN 200"/>
    <property type="match status" value="1"/>
</dbReference>
<feature type="domain" description="C2H2-type" evidence="10">
    <location>
        <begin position="41"/>
        <end position="69"/>
    </location>
</feature>
<dbReference type="AlphaFoldDB" id="A0ABD2XCC8"/>
<dbReference type="PANTHER" id="PTHR47772:SF7">
    <property type="entry name" value="ZINC FINGER PROTEIN 160"/>
    <property type="match status" value="1"/>
</dbReference>
<evidence type="ECO:0000256" key="5">
    <source>
        <dbReference type="ARBA" id="ARBA00022833"/>
    </source>
</evidence>
<sequence>MILHQRTVHEGRRDYSCDKCEKKFTQKANLFYHQNSGRKDYACDRCEKKFGRKTTLLMHQKTVHEGRKDFACSYCEKKFAQKPTLTKGRVPLDIIAWRASVDHIQTSFAPIKRSNWLERRKQQQQQLPSTIESLAMFVSRRAKTKLLRGYKVKTRDSRFHLPVVGSYKLEKSCSSARFALVLREFARMPVIGTYAQRIQRSCCTQQ</sequence>
<dbReference type="SUPFAM" id="SSF57667">
    <property type="entry name" value="beta-beta-alpha zinc fingers"/>
    <property type="match status" value="2"/>
</dbReference>
<organism evidence="11 12">
    <name type="scientific">Trichogramma kaykai</name>
    <dbReference type="NCBI Taxonomy" id="54128"/>
    <lineage>
        <taxon>Eukaryota</taxon>
        <taxon>Metazoa</taxon>
        <taxon>Ecdysozoa</taxon>
        <taxon>Arthropoda</taxon>
        <taxon>Hexapoda</taxon>
        <taxon>Insecta</taxon>
        <taxon>Pterygota</taxon>
        <taxon>Neoptera</taxon>
        <taxon>Endopterygota</taxon>
        <taxon>Hymenoptera</taxon>
        <taxon>Apocrita</taxon>
        <taxon>Proctotrupomorpha</taxon>
        <taxon>Chalcidoidea</taxon>
        <taxon>Trichogrammatidae</taxon>
        <taxon>Trichogramma</taxon>
    </lineage>
</organism>
<proteinExistence type="predicted"/>
<evidence type="ECO:0000256" key="8">
    <source>
        <dbReference type="ARBA" id="ARBA00023242"/>
    </source>
</evidence>
<dbReference type="InterPro" id="IPR013087">
    <property type="entry name" value="Znf_C2H2_type"/>
</dbReference>
<evidence type="ECO:0000259" key="10">
    <source>
        <dbReference type="PROSITE" id="PS50157"/>
    </source>
</evidence>
<dbReference type="PROSITE" id="PS00028">
    <property type="entry name" value="ZINC_FINGER_C2H2_1"/>
    <property type="match status" value="1"/>
</dbReference>
<keyword evidence="3" id="KW-0677">Repeat</keyword>
<dbReference type="InterPro" id="IPR050636">
    <property type="entry name" value="C2H2-ZF_domain-containing"/>
</dbReference>
<dbReference type="Pfam" id="PF00096">
    <property type="entry name" value="zf-C2H2"/>
    <property type="match status" value="2"/>
</dbReference>
<keyword evidence="2" id="KW-0479">Metal-binding</keyword>
<keyword evidence="8" id="KW-0539">Nucleus</keyword>
<dbReference type="InterPro" id="IPR036236">
    <property type="entry name" value="Znf_C2H2_sf"/>
</dbReference>
<dbReference type="GO" id="GO:0008270">
    <property type="term" value="F:zinc ion binding"/>
    <property type="evidence" value="ECO:0007669"/>
    <property type="project" value="UniProtKB-KW"/>
</dbReference>
<evidence type="ECO:0000256" key="9">
    <source>
        <dbReference type="PROSITE-ProRule" id="PRU00042"/>
    </source>
</evidence>
<dbReference type="Proteomes" id="UP001627154">
    <property type="component" value="Unassembled WGS sequence"/>
</dbReference>
<dbReference type="EMBL" id="JBJJXI010000034">
    <property type="protein sequence ID" value="KAL3402523.1"/>
    <property type="molecule type" value="Genomic_DNA"/>
</dbReference>